<gene>
    <name evidence="7" type="ORF">Q4490_16560</name>
</gene>
<evidence type="ECO:0000256" key="1">
    <source>
        <dbReference type="ARBA" id="ARBA00009670"/>
    </source>
</evidence>
<accession>A0AAW7XN35</accession>
<dbReference type="InterPro" id="IPR004147">
    <property type="entry name" value="ABC1_dom"/>
</dbReference>
<comment type="similarity">
    <text evidence="1">Belongs to the protein kinase superfamily. ADCK protein kinase family.</text>
</comment>
<dbReference type="InterPro" id="IPR051409">
    <property type="entry name" value="Atypical_kinase_ADCK"/>
</dbReference>
<dbReference type="EMBL" id="JAUOPG010000013">
    <property type="protein sequence ID" value="MDO6455176.1"/>
    <property type="molecule type" value="Genomic_DNA"/>
</dbReference>
<evidence type="ECO:0000256" key="4">
    <source>
        <dbReference type="ARBA" id="ARBA00022840"/>
    </source>
</evidence>
<dbReference type="Proteomes" id="UP001169862">
    <property type="component" value="Unassembled WGS sequence"/>
</dbReference>
<keyword evidence="4" id="KW-0067">ATP-binding</keyword>
<dbReference type="SUPFAM" id="SSF56112">
    <property type="entry name" value="Protein kinase-like (PK-like)"/>
    <property type="match status" value="1"/>
</dbReference>
<dbReference type="GO" id="GO:0006744">
    <property type="term" value="P:ubiquinone biosynthetic process"/>
    <property type="evidence" value="ECO:0007669"/>
    <property type="project" value="TreeGrafter"/>
</dbReference>
<evidence type="ECO:0000313" key="7">
    <source>
        <dbReference type="EMBL" id="MDO6455176.1"/>
    </source>
</evidence>
<dbReference type="InterPro" id="IPR034646">
    <property type="entry name" value="ADCK3_dom"/>
</dbReference>
<comment type="caution">
    <text evidence="7">The sequence shown here is derived from an EMBL/GenBank/DDBJ whole genome shotgun (WGS) entry which is preliminary data.</text>
</comment>
<evidence type="ECO:0000313" key="8">
    <source>
        <dbReference type="Proteomes" id="UP001169862"/>
    </source>
</evidence>
<feature type="compositionally biased region" description="Basic and acidic residues" evidence="5">
    <location>
        <begin position="1"/>
        <end position="10"/>
    </location>
</feature>
<evidence type="ECO:0000259" key="6">
    <source>
        <dbReference type="Pfam" id="PF03109"/>
    </source>
</evidence>
<dbReference type="Pfam" id="PF03109">
    <property type="entry name" value="ABC1"/>
    <property type="match status" value="1"/>
</dbReference>
<reference evidence="7" key="1">
    <citation type="submission" date="2023-07" db="EMBL/GenBank/DDBJ databases">
        <title>Genome content predicts the carbon catabolic preferences of heterotrophic bacteria.</title>
        <authorList>
            <person name="Gralka M."/>
        </authorList>
    </citation>
    <scope>NUCLEOTIDE SEQUENCE</scope>
    <source>
        <strain evidence="7">I2M16</strain>
    </source>
</reference>
<dbReference type="AlphaFoldDB" id="A0AAW7XN35"/>
<dbReference type="PANTHER" id="PTHR43851:SF3">
    <property type="entry name" value="COENZYME Q8"/>
    <property type="match status" value="1"/>
</dbReference>
<dbReference type="CDD" id="cd13970">
    <property type="entry name" value="ABC1_ADCK3"/>
    <property type="match status" value="1"/>
</dbReference>
<dbReference type="GO" id="GO:0016301">
    <property type="term" value="F:kinase activity"/>
    <property type="evidence" value="ECO:0007669"/>
    <property type="project" value="UniProtKB-KW"/>
</dbReference>
<keyword evidence="3" id="KW-0547">Nucleotide-binding</keyword>
<feature type="domain" description="ABC1 atypical kinase-like" evidence="6">
    <location>
        <begin position="108"/>
        <end position="349"/>
    </location>
</feature>
<evidence type="ECO:0000256" key="2">
    <source>
        <dbReference type="ARBA" id="ARBA00022679"/>
    </source>
</evidence>
<dbReference type="InterPro" id="IPR011009">
    <property type="entry name" value="Kinase-like_dom_sf"/>
</dbReference>
<dbReference type="GO" id="GO:0005524">
    <property type="term" value="F:ATP binding"/>
    <property type="evidence" value="ECO:0007669"/>
    <property type="project" value="UniProtKB-KW"/>
</dbReference>
<proteinExistence type="inferred from homology"/>
<evidence type="ECO:0000256" key="5">
    <source>
        <dbReference type="SAM" id="MobiDB-lite"/>
    </source>
</evidence>
<dbReference type="RefSeq" id="WP_303552193.1">
    <property type="nucleotide sequence ID" value="NZ_JAUOPG010000013.1"/>
</dbReference>
<keyword evidence="7" id="KW-0418">Kinase</keyword>
<name>A0AAW7XN35_9GAMM</name>
<evidence type="ECO:0000256" key="3">
    <source>
        <dbReference type="ARBA" id="ARBA00022741"/>
    </source>
</evidence>
<dbReference type="EC" id="2.7.-.-" evidence="7"/>
<sequence>MQSSHSDKHPVSRTRSGKKVPSSRFSRLVSLGGLASRLAGNIAVEGSKKVAQGHRPRINELLLTPNNVKKVADKLATMRGAAMKVGQLISMDAGTMLPPELSAVFDRLRSDGEVMPATQLISVLEKNWGADWQSRFTQFSFKPIAAASIGQVHSAVCQDGRHIALKIQYPGVRESIDSDIANVVMLLRISGFIPKSLDIEPLITEAKEQLKAESDYWVEGEHLESVRHKLESYPRRDELITPLYYPDQSSRDILAMSFESGEPLEQALANAPQRHQIMELIFDLFFTELFDFGLVQTDPNLANYLYQPDTQKLVLLDFGAVRSYTPDFVRDYWSAIEAAVEEDEEQLAAALGKLGFFNTSAAVANKPIILAIFMLAVEPLRCEGMYSFGSSNIALRIHELGMSISKDPDAWHTPPPDVLFLHRKMAGLYLMAARLDTQVNVRSIFLKTQRQMNL</sequence>
<organism evidence="7 8">
    <name type="scientific">Neptunomonas phycophila</name>
    <dbReference type="NCBI Taxonomy" id="1572645"/>
    <lineage>
        <taxon>Bacteria</taxon>
        <taxon>Pseudomonadati</taxon>
        <taxon>Pseudomonadota</taxon>
        <taxon>Gammaproteobacteria</taxon>
        <taxon>Oceanospirillales</taxon>
        <taxon>Oceanospirillaceae</taxon>
        <taxon>Neptunomonas</taxon>
    </lineage>
</organism>
<dbReference type="PANTHER" id="PTHR43851">
    <property type="match status" value="1"/>
</dbReference>
<protein>
    <submittedName>
        <fullName evidence="7">AarF/ABC1/UbiB kinase family protein</fullName>
        <ecNumber evidence="7">2.7.-.-</ecNumber>
    </submittedName>
</protein>
<feature type="region of interest" description="Disordered" evidence="5">
    <location>
        <begin position="1"/>
        <end position="24"/>
    </location>
</feature>
<keyword evidence="2 7" id="KW-0808">Transferase</keyword>